<evidence type="ECO:0000313" key="1">
    <source>
        <dbReference type="EMBL" id="KAI9901117.1"/>
    </source>
</evidence>
<name>A0ACC0V6L3_9HYPO</name>
<keyword evidence="2" id="KW-1185">Reference proteome</keyword>
<protein>
    <submittedName>
        <fullName evidence="1">Uncharacterized protein</fullName>
    </submittedName>
</protein>
<dbReference type="Proteomes" id="UP001163324">
    <property type="component" value="Chromosome 3"/>
</dbReference>
<dbReference type="EMBL" id="CM047942">
    <property type="protein sequence ID" value="KAI9901117.1"/>
    <property type="molecule type" value="Genomic_DNA"/>
</dbReference>
<proteinExistence type="predicted"/>
<organism evidence="1 2">
    <name type="scientific">Trichothecium roseum</name>
    <dbReference type="NCBI Taxonomy" id="47278"/>
    <lineage>
        <taxon>Eukaryota</taxon>
        <taxon>Fungi</taxon>
        <taxon>Dikarya</taxon>
        <taxon>Ascomycota</taxon>
        <taxon>Pezizomycotina</taxon>
        <taxon>Sordariomycetes</taxon>
        <taxon>Hypocreomycetidae</taxon>
        <taxon>Hypocreales</taxon>
        <taxon>Hypocreales incertae sedis</taxon>
        <taxon>Trichothecium</taxon>
    </lineage>
</organism>
<sequence length="341" mass="36762">MASPLPRPPYDPELAAVHGYFPQRGPLTKEQFLAWRKEPTELMLPTAEHVLSKRPLTHVEHRVPGFLPDDPEVTISVFTPAAGSTTASGPLPCLYFMHGGGLAIGDRFTGVYEALDWVTGADCVFVTVEYRLAPEHVQPALLHDCYAGLAWVHAHAAELGVDPARVMVGGHSGGACMAAGLAMMARDRRGGNGDGLPICAQLLASPMLDNRNESTSTRQYATEEPWLRASNATAWAAALGQEELQDGAQADAPVDGRFVPNRAADLAGLPPTWVDVGSADVFRDEAVEFASRIWAAGGQAELRVWSGCYHGFELIAPKARPSAEAVRGRNEWVKHIFGRKP</sequence>
<accession>A0ACC0V6L3</accession>
<comment type="caution">
    <text evidence="1">The sequence shown here is derived from an EMBL/GenBank/DDBJ whole genome shotgun (WGS) entry which is preliminary data.</text>
</comment>
<reference evidence="1" key="1">
    <citation type="submission" date="2022-10" db="EMBL/GenBank/DDBJ databases">
        <title>Complete Genome of Trichothecium roseum strain YXFP-22015, a Plant Pathogen Isolated from Citrus.</title>
        <authorList>
            <person name="Wang Y."/>
            <person name="Zhu L."/>
        </authorList>
    </citation>
    <scope>NUCLEOTIDE SEQUENCE</scope>
    <source>
        <strain evidence="1">YXFP-22015</strain>
    </source>
</reference>
<evidence type="ECO:0000313" key="2">
    <source>
        <dbReference type="Proteomes" id="UP001163324"/>
    </source>
</evidence>
<gene>
    <name evidence="1" type="ORF">N3K66_002934</name>
</gene>